<accession>A0ABS5BQG5</accession>
<dbReference type="RefSeq" id="WP_210654023.1">
    <property type="nucleotide sequence ID" value="NZ_JAGKQQ010000001.1"/>
</dbReference>
<proteinExistence type="predicted"/>
<reference evidence="2 3" key="1">
    <citation type="submission" date="2021-04" db="EMBL/GenBank/DDBJ databases">
        <authorList>
            <person name="Ivanova A."/>
        </authorList>
    </citation>
    <scope>NUCLEOTIDE SEQUENCE [LARGE SCALE GENOMIC DNA]</scope>
    <source>
        <strain evidence="2 3">G18</strain>
    </source>
</reference>
<dbReference type="Gene3D" id="6.10.140.1340">
    <property type="match status" value="1"/>
</dbReference>
<keyword evidence="1" id="KW-0472">Membrane</keyword>
<sequence length="170" mass="18696">MNIRISATRECLKETNLESRLACLADAGPQAISDRLAQLEREWSAGRMTKAAIGVLIVVGLGLTALANPWWLVLPAIGGLFLLQYLFGRSSWLGATFREMGFRSGSDIDQERFALRALRGDFKNLPTVHEIESKDDISRLEGEGGIAFDPEESKHDAKDAIKIVIQAAKN</sequence>
<protein>
    <recommendedName>
        <fullName evidence="4">DUF2892 domain-containing protein</fullName>
    </recommendedName>
</protein>
<evidence type="ECO:0008006" key="4">
    <source>
        <dbReference type="Google" id="ProtNLM"/>
    </source>
</evidence>
<gene>
    <name evidence="2" type="ORF">J8F10_11835</name>
</gene>
<keyword evidence="1" id="KW-0812">Transmembrane</keyword>
<evidence type="ECO:0000313" key="2">
    <source>
        <dbReference type="EMBL" id="MBP3955975.1"/>
    </source>
</evidence>
<evidence type="ECO:0000313" key="3">
    <source>
        <dbReference type="Proteomes" id="UP000676565"/>
    </source>
</evidence>
<name>A0ABS5BQG5_9BACT</name>
<comment type="caution">
    <text evidence="2">The sequence shown here is derived from an EMBL/GenBank/DDBJ whole genome shotgun (WGS) entry which is preliminary data.</text>
</comment>
<feature type="transmembrane region" description="Helical" evidence="1">
    <location>
        <begin position="51"/>
        <end position="71"/>
    </location>
</feature>
<dbReference type="Proteomes" id="UP000676565">
    <property type="component" value="Unassembled WGS sequence"/>
</dbReference>
<evidence type="ECO:0000256" key="1">
    <source>
        <dbReference type="SAM" id="Phobius"/>
    </source>
</evidence>
<keyword evidence="1" id="KW-1133">Transmembrane helix</keyword>
<keyword evidence="3" id="KW-1185">Reference proteome</keyword>
<dbReference type="EMBL" id="JAGKQQ010000001">
    <property type="protein sequence ID" value="MBP3955975.1"/>
    <property type="molecule type" value="Genomic_DNA"/>
</dbReference>
<organism evidence="2 3">
    <name type="scientific">Gemmata palustris</name>
    <dbReference type="NCBI Taxonomy" id="2822762"/>
    <lineage>
        <taxon>Bacteria</taxon>
        <taxon>Pseudomonadati</taxon>
        <taxon>Planctomycetota</taxon>
        <taxon>Planctomycetia</taxon>
        <taxon>Gemmatales</taxon>
        <taxon>Gemmataceae</taxon>
        <taxon>Gemmata</taxon>
    </lineage>
</organism>